<keyword evidence="6" id="KW-1185">Reference proteome</keyword>
<protein>
    <submittedName>
        <fullName evidence="5">Uncharacterized protein</fullName>
    </submittedName>
</protein>
<feature type="domain" description="DUF8054" evidence="2">
    <location>
        <begin position="12"/>
        <end position="84"/>
    </location>
</feature>
<dbReference type="Pfam" id="PF26238">
    <property type="entry name" value="DUF8054_M"/>
    <property type="match status" value="1"/>
</dbReference>
<organism evidence="5 6">
    <name type="scientific">Halorubrum aidingense JCM 13560</name>
    <dbReference type="NCBI Taxonomy" id="1230454"/>
    <lineage>
        <taxon>Archaea</taxon>
        <taxon>Methanobacteriati</taxon>
        <taxon>Methanobacteriota</taxon>
        <taxon>Stenosarchaea group</taxon>
        <taxon>Halobacteria</taxon>
        <taxon>Halobacteriales</taxon>
        <taxon>Haloferacaceae</taxon>
        <taxon>Halorubrum</taxon>
    </lineage>
</organism>
<keyword evidence="1" id="KW-0472">Membrane</keyword>
<dbReference type="InterPro" id="IPR058775">
    <property type="entry name" value="DUF8054_M"/>
</dbReference>
<dbReference type="Proteomes" id="UP000011575">
    <property type="component" value="Unassembled WGS sequence"/>
</dbReference>
<reference evidence="5 6" key="1">
    <citation type="journal article" date="2014" name="PLoS Genet.">
        <title>Phylogenetically driven sequencing of extremely halophilic archaea reveals strategies for static and dynamic osmo-response.</title>
        <authorList>
            <person name="Becker E.A."/>
            <person name="Seitzer P.M."/>
            <person name="Tritt A."/>
            <person name="Larsen D."/>
            <person name="Krusor M."/>
            <person name="Yao A.I."/>
            <person name="Wu D."/>
            <person name="Madern D."/>
            <person name="Eisen J.A."/>
            <person name="Darling A.E."/>
            <person name="Facciotti M.T."/>
        </authorList>
    </citation>
    <scope>NUCLEOTIDE SEQUENCE [LARGE SCALE GENOMIC DNA]</scope>
    <source>
        <strain evidence="5 6">JCM 13560</strain>
    </source>
</reference>
<comment type="caution">
    <text evidence="5">The sequence shown here is derived from an EMBL/GenBank/DDBJ whole genome shotgun (WGS) entry which is preliminary data.</text>
</comment>
<evidence type="ECO:0000259" key="4">
    <source>
        <dbReference type="Pfam" id="PF26238"/>
    </source>
</evidence>
<dbReference type="Pfam" id="PF26237">
    <property type="entry name" value="DUF8054_C"/>
    <property type="match status" value="1"/>
</dbReference>
<evidence type="ECO:0000259" key="3">
    <source>
        <dbReference type="Pfam" id="PF26237"/>
    </source>
</evidence>
<proteinExistence type="predicted"/>
<dbReference type="Pfam" id="PF26236">
    <property type="entry name" value="DUF8054_N"/>
    <property type="match status" value="1"/>
</dbReference>
<dbReference type="InterPro" id="IPR058674">
    <property type="entry name" value="DUF8054_N"/>
</dbReference>
<dbReference type="RefSeq" id="WP_008001427.1">
    <property type="nucleotide sequence ID" value="NZ_AOJI01000026.1"/>
</dbReference>
<accession>M0PAX3</accession>
<keyword evidence="1" id="KW-1133">Transmembrane helix</keyword>
<evidence type="ECO:0000313" key="5">
    <source>
        <dbReference type="EMBL" id="EMA66699.1"/>
    </source>
</evidence>
<evidence type="ECO:0000259" key="2">
    <source>
        <dbReference type="Pfam" id="PF26236"/>
    </source>
</evidence>
<feature type="domain" description="DUF8054" evidence="3">
    <location>
        <begin position="220"/>
        <end position="262"/>
    </location>
</feature>
<name>M0PAX3_9EURY</name>
<dbReference type="PATRIC" id="fig|1230454.4.peg.2351"/>
<feature type="domain" description="DUF8054" evidence="4">
    <location>
        <begin position="110"/>
        <end position="216"/>
    </location>
</feature>
<dbReference type="InterPro" id="IPR058675">
    <property type="entry name" value="DUF8054_C"/>
</dbReference>
<gene>
    <name evidence="5" type="ORF">C461_11678</name>
</gene>
<evidence type="ECO:0000256" key="1">
    <source>
        <dbReference type="SAM" id="Phobius"/>
    </source>
</evidence>
<dbReference type="STRING" id="1230454.C461_11678"/>
<sequence>MTGFESLRRTADRLRRPEYTGENRCLPCTVLNAAIVGVAAIALSRRNRPLGVLALVAGAALISLRGYVVPGTPQFAPALVEPLPVEVGHESPAGVESGSLADDRDPEAMMAALVEADVIVPDGDQLYLDDAFQTAWEERMAELRDLSGAELAARTAAVSHDSVEGSYHDGRVLLAGNRDAWLSQAVAIAETAAVETLADRGLSHEVRVQAAEPLRTFVRTCPVCGGDVTDTTLRNCCGGPGGVSGNPERPVRACADCDAVVFADLS</sequence>
<dbReference type="EMBL" id="AOJI01000026">
    <property type="protein sequence ID" value="EMA66699.1"/>
    <property type="molecule type" value="Genomic_DNA"/>
</dbReference>
<feature type="transmembrane region" description="Helical" evidence="1">
    <location>
        <begin position="50"/>
        <end position="68"/>
    </location>
</feature>
<evidence type="ECO:0000313" key="6">
    <source>
        <dbReference type="Proteomes" id="UP000011575"/>
    </source>
</evidence>
<keyword evidence="1" id="KW-0812">Transmembrane</keyword>
<dbReference type="AlphaFoldDB" id="M0PAX3"/>
<dbReference type="OrthoDB" id="205972at2157"/>